<accession>A0A7C3KBW4</accession>
<sequence>MSIWQRGLTKLQTWLKEYGQRSLTIAVLIGCLFLWGCSGVSATGSGVDAKFKEQVLQVIRDNPEVILESVRDYQQKQQQSQETSRETYVKALKSNPATIIGQSPTTGAKDGKTILVEYSDFQCPYCAKAHDSLKQLLNRFPNRLTLVYKHFPLTSIHAEAMPAAKAAWAAGQQGKFWEYHNALFEQQNRLSDSLYKEVAESLKLDIQKFNSDRASAAATAAIAADMKQGEEIGVDGTPFFMIAGEKIAGNIQFPDLEALLSQAKS</sequence>
<protein>
    <submittedName>
        <fullName evidence="7">DsbA family protein</fullName>
    </submittedName>
</protein>
<name>A0A7C3KBW4_9CYAN</name>
<evidence type="ECO:0000256" key="4">
    <source>
        <dbReference type="ARBA" id="ARBA00023157"/>
    </source>
</evidence>
<comment type="caution">
    <text evidence="7">The sequence shown here is derived from an EMBL/GenBank/DDBJ whole genome shotgun (WGS) entry which is preliminary data.</text>
</comment>
<keyword evidence="3" id="KW-0560">Oxidoreductase</keyword>
<dbReference type="InterPro" id="IPR012336">
    <property type="entry name" value="Thioredoxin-like_fold"/>
</dbReference>
<evidence type="ECO:0000313" key="7">
    <source>
        <dbReference type="EMBL" id="HFM96690.1"/>
    </source>
</evidence>
<dbReference type="EMBL" id="DSRU01000039">
    <property type="protein sequence ID" value="HFM96690.1"/>
    <property type="molecule type" value="Genomic_DNA"/>
</dbReference>
<comment type="similarity">
    <text evidence="1">Belongs to the thioredoxin family. DsbA subfamily.</text>
</comment>
<dbReference type="SUPFAM" id="SSF52833">
    <property type="entry name" value="Thioredoxin-like"/>
    <property type="match status" value="1"/>
</dbReference>
<dbReference type="InterPro" id="IPR013766">
    <property type="entry name" value="Thioredoxin_domain"/>
</dbReference>
<dbReference type="PANTHER" id="PTHR13887:SF14">
    <property type="entry name" value="DISULFIDE BOND FORMATION PROTEIN D"/>
    <property type="match status" value="1"/>
</dbReference>
<evidence type="ECO:0000259" key="6">
    <source>
        <dbReference type="PROSITE" id="PS51352"/>
    </source>
</evidence>
<dbReference type="PROSITE" id="PS51352">
    <property type="entry name" value="THIOREDOXIN_2"/>
    <property type="match status" value="1"/>
</dbReference>
<evidence type="ECO:0000256" key="1">
    <source>
        <dbReference type="ARBA" id="ARBA00005791"/>
    </source>
</evidence>
<feature type="domain" description="Thioredoxin" evidence="6">
    <location>
        <begin position="56"/>
        <end position="265"/>
    </location>
</feature>
<dbReference type="GO" id="GO:0016491">
    <property type="term" value="F:oxidoreductase activity"/>
    <property type="evidence" value="ECO:0007669"/>
    <property type="project" value="UniProtKB-KW"/>
</dbReference>
<gene>
    <name evidence="7" type="ORF">ENR64_02790</name>
</gene>
<reference evidence="7" key="1">
    <citation type="journal article" date="2020" name="mSystems">
        <title>Genome- and Community-Level Interaction Insights into Carbon Utilization and Element Cycling Functions of Hydrothermarchaeota in Hydrothermal Sediment.</title>
        <authorList>
            <person name="Zhou Z."/>
            <person name="Liu Y."/>
            <person name="Xu W."/>
            <person name="Pan J."/>
            <person name="Luo Z.H."/>
            <person name="Li M."/>
        </authorList>
    </citation>
    <scope>NUCLEOTIDE SEQUENCE [LARGE SCALE GENOMIC DNA]</scope>
    <source>
        <strain evidence="7">SpSt-418</strain>
    </source>
</reference>
<evidence type="ECO:0000256" key="3">
    <source>
        <dbReference type="ARBA" id="ARBA00023002"/>
    </source>
</evidence>
<dbReference type="PANTHER" id="PTHR13887">
    <property type="entry name" value="GLUTATHIONE S-TRANSFERASE KAPPA"/>
    <property type="match status" value="1"/>
</dbReference>
<dbReference type="InterPro" id="IPR036249">
    <property type="entry name" value="Thioredoxin-like_sf"/>
</dbReference>
<proteinExistence type="inferred from homology"/>
<dbReference type="AlphaFoldDB" id="A0A7C3KBW4"/>
<dbReference type="Pfam" id="PF13462">
    <property type="entry name" value="Thioredoxin_4"/>
    <property type="match status" value="1"/>
</dbReference>
<keyword evidence="5" id="KW-0676">Redox-active center</keyword>
<dbReference type="Gene3D" id="3.40.30.10">
    <property type="entry name" value="Glutaredoxin"/>
    <property type="match status" value="1"/>
</dbReference>
<keyword evidence="2" id="KW-0732">Signal</keyword>
<organism evidence="7">
    <name type="scientific">Oscillatoriales cyanobacterium SpSt-418</name>
    <dbReference type="NCBI Taxonomy" id="2282169"/>
    <lineage>
        <taxon>Bacteria</taxon>
        <taxon>Bacillati</taxon>
        <taxon>Cyanobacteriota</taxon>
        <taxon>Cyanophyceae</taxon>
        <taxon>Oscillatoriophycideae</taxon>
        <taxon>Oscillatoriales</taxon>
    </lineage>
</organism>
<evidence type="ECO:0000256" key="2">
    <source>
        <dbReference type="ARBA" id="ARBA00022729"/>
    </source>
</evidence>
<keyword evidence="4" id="KW-1015">Disulfide bond</keyword>
<evidence type="ECO:0000256" key="5">
    <source>
        <dbReference type="ARBA" id="ARBA00023284"/>
    </source>
</evidence>